<dbReference type="FunCoup" id="A0A1C7N0U9">
    <property type="interactions" value="63"/>
</dbReference>
<protein>
    <submittedName>
        <fullName evidence="2">M-phase phosphoprotein 6</fullName>
    </submittedName>
</protein>
<dbReference type="Pfam" id="PF10175">
    <property type="entry name" value="MPP6"/>
    <property type="match status" value="1"/>
</dbReference>
<sequence>MTETKKEGKKASNRLLGMKFMQRSLEKEKQEELEKERKRVISEAEWVLDREQTEAEKPKIQIECQSSFLPFTQATIAGRRSFQSFNKKVEALTEEQETQQRLEREEQAEKSHQISDKAMGEQMQTIRTVSKSSKKRKNPENHQSAKKPKATGFIKPK</sequence>
<comment type="caution">
    <text evidence="2">The sequence shown here is derived from an EMBL/GenBank/DDBJ whole genome shotgun (WGS) entry which is preliminary data.</text>
</comment>
<gene>
    <name evidence="2" type="primary">Mphosph6</name>
    <name evidence="2" type="ORF">A0J61_09290</name>
</gene>
<feature type="region of interest" description="Disordered" evidence="1">
    <location>
        <begin position="93"/>
        <end position="157"/>
    </location>
</feature>
<dbReference type="EMBL" id="LUGH01000817">
    <property type="protein sequence ID" value="OBZ82661.1"/>
    <property type="molecule type" value="Genomic_DNA"/>
</dbReference>
<evidence type="ECO:0000313" key="3">
    <source>
        <dbReference type="Proteomes" id="UP000093000"/>
    </source>
</evidence>
<dbReference type="Proteomes" id="UP000093000">
    <property type="component" value="Unassembled WGS sequence"/>
</dbReference>
<evidence type="ECO:0000256" key="1">
    <source>
        <dbReference type="SAM" id="MobiDB-lite"/>
    </source>
</evidence>
<proteinExistence type="predicted"/>
<organism evidence="2 3">
    <name type="scientific">Choanephora cucurbitarum</name>
    <dbReference type="NCBI Taxonomy" id="101091"/>
    <lineage>
        <taxon>Eukaryota</taxon>
        <taxon>Fungi</taxon>
        <taxon>Fungi incertae sedis</taxon>
        <taxon>Mucoromycota</taxon>
        <taxon>Mucoromycotina</taxon>
        <taxon>Mucoromycetes</taxon>
        <taxon>Mucorales</taxon>
        <taxon>Mucorineae</taxon>
        <taxon>Choanephoraceae</taxon>
        <taxon>Choanephoroideae</taxon>
        <taxon>Choanephora</taxon>
    </lineage>
</organism>
<dbReference type="InParanoid" id="A0A1C7N0U9"/>
<name>A0A1C7N0U9_9FUNG</name>
<dbReference type="STRING" id="101091.A0A1C7N0U9"/>
<keyword evidence="3" id="KW-1185">Reference proteome</keyword>
<accession>A0A1C7N0U9</accession>
<dbReference type="GO" id="GO:0000460">
    <property type="term" value="P:maturation of 5.8S rRNA"/>
    <property type="evidence" value="ECO:0007669"/>
    <property type="project" value="TreeGrafter"/>
</dbReference>
<dbReference type="InterPro" id="IPR019324">
    <property type="entry name" value="MPP6"/>
</dbReference>
<evidence type="ECO:0000313" key="2">
    <source>
        <dbReference type="EMBL" id="OBZ82661.1"/>
    </source>
</evidence>
<feature type="compositionally biased region" description="Polar residues" evidence="1">
    <location>
        <begin position="122"/>
        <end position="131"/>
    </location>
</feature>
<reference evidence="2 3" key="1">
    <citation type="submission" date="2016-03" db="EMBL/GenBank/DDBJ databases">
        <title>Choanephora cucurbitarum.</title>
        <authorList>
            <person name="Min B."/>
            <person name="Park H."/>
            <person name="Park J.-H."/>
            <person name="Shin H.-D."/>
            <person name="Choi I.-G."/>
        </authorList>
    </citation>
    <scope>NUCLEOTIDE SEQUENCE [LARGE SCALE GENOMIC DNA]</scope>
    <source>
        <strain evidence="2 3">KUS-F28377</strain>
    </source>
</reference>
<dbReference type="AlphaFoldDB" id="A0A1C7N0U9"/>
<dbReference type="OrthoDB" id="20403at2759"/>
<dbReference type="PANTHER" id="PTHR13582:SF0">
    <property type="entry name" value="M-PHASE PHOSPHOPROTEIN 6"/>
    <property type="match status" value="1"/>
</dbReference>
<dbReference type="PANTHER" id="PTHR13582">
    <property type="entry name" value="M-PHASE PHOSPHOPROTEIN 6"/>
    <property type="match status" value="1"/>
</dbReference>
<feature type="compositionally biased region" description="Basic and acidic residues" evidence="1">
    <location>
        <begin position="98"/>
        <end position="119"/>
    </location>
</feature>